<reference evidence="8 9" key="1">
    <citation type="submission" date="2013-10" db="EMBL/GenBank/DDBJ databases">
        <authorList>
            <consortium name="International Citrus Genome Consortium"/>
            <person name="Jenkins J."/>
            <person name="Schmutz J."/>
            <person name="Prochnik S."/>
            <person name="Rokhsar D."/>
            <person name="Gmitter F."/>
            <person name="Ollitrault P."/>
            <person name="Machado M."/>
            <person name="Talon M."/>
            <person name="Wincker P."/>
            <person name="Jaillon O."/>
            <person name="Morgante M."/>
        </authorList>
    </citation>
    <scope>NUCLEOTIDE SEQUENCE</scope>
    <source>
        <strain evidence="9">cv. Clemenules</strain>
    </source>
</reference>
<dbReference type="SUPFAM" id="SSF116768">
    <property type="entry name" value="DNA-binding domain of EIN3-like"/>
    <property type="match status" value="1"/>
</dbReference>
<evidence type="ECO:0000256" key="1">
    <source>
        <dbReference type="ARBA" id="ARBA00004123"/>
    </source>
</evidence>
<organism evidence="8 9">
    <name type="scientific">Citrus clementina</name>
    <name type="common">Clementine</name>
    <name type="synonym">Citrus deliciosa x Citrus sinensis</name>
    <dbReference type="NCBI Taxonomy" id="85681"/>
    <lineage>
        <taxon>Eukaryota</taxon>
        <taxon>Viridiplantae</taxon>
        <taxon>Streptophyta</taxon>
        <taxon>Embryophyta</taxon>
        <taxon>Tracheophyta</taxon>
        <taxon>Spermatophyta</taxon>
        <taxon>Magnoliopsida</taxon>
        <taxon>eudicotyledons</taxon>
        <taxon>Gunneridae</taxon>
        <taxon>Pentapetalae</taxon>
        <taxon>rosids</taxon>
        <taxon>malvids</taxon>
        <taxon>Sapindales</taxon>
        <taxon>Rutaceae</taxon>
        <taxon>Aurantioideae</taxon>
        <taxon>Citrus</taxon>
    </lineage>
</organism>
<comment type="similarity">
    <text evidence="2">Belongs to the EIN3 family.</text>
</comment>
<sequence length="401" mass="45529">MWKYHKLAAQQAAQKQKPKQTTDQARRRKMSKGQDGILKYMLKLMEYEAECSAMSEADNNNRNGNSQSILQDLEDANLGSLLSLMQHCDTPQRKYPLEKGVPPPWWPTGNEDWGHLRQSKCLQDKMTAEEGAIRLGVLSREESLIRQPSSENGTSGITEVPPRVHGNKKNQLLAVVVTTMLLTLMMLWVLFHPKKTGQINQWIVEPVTSHHNATIHSFQDKERAEKRRRAKRPRVTSSSADQQPGESLNDYQHDESRKTLPDINHSDELLIDYNMQGNQEQNNAVTALRPFNNFSAIPSADVMATQSVYVDERPAVYPMMQNIELQHVDTRNFCSPPFEFGHSNGGHHSQIETNVPQVGPEVGGVHVPAFRRNENEITTNGGELPHYINNTFHSEQERTLI</sequence>
<dbReference type="STRING" id="85681.V4U573"/>
<feature type="transmembrane region" description="Helical" evidence="6">
    <location>
        <begin position="172"/>
        <end position="191"/>
    </location>
</feature>
<keyword evidence="9" id="KW-1185">Reference proteome</keyword>
<evidence type="ECO:0000256" key="2">
    <source>
        <dbReference type="ARBA" id="ARBA00009416"/>
    </source>
</evidence>
<feature type="compositionally biased region" description="Polar residues" evidence="5">
    <location>
        <begin position="235"/>
        <end position="250"/>
    </location>
</feature>
<dbReference type="InterPro" id="IPR023278">
    <property type="entry name" value="Ethylene_insens-like_DNA-bd"/>
</dbReference>
<proteinExistence type="inferred from homology"/>
<evidence type="ECO:0000313" key="8">
    <source>
        <dbReference type="EMBL" id="ESR59220.1"/>
    </source>
</evidence>
<keyword evidence="6" id="KW-1133">Transmembrane helix</keyword>
<dbReference type="PANTHER" id="PTHR33305:SF30">
    <property type="entry name" value="ETHYLENE INSENSITIVE 3-LIKE 3 PROTEIN"/>
    <property type="match status" value="1"/>
</dbReference>
<evidence type="ECO:0000259" key="7">
    <source>
        <dbReference type="Pfam" id="PF04873"/>
    </source>
</evidence>
<keyword evidence="6" id="KW-0812">Transmembrane</keyword>
<keyword evidence="4" id="KW-0539">Nucleus</keyword>
<dbReference type="Gramene" id="ESR59220">
    <property type="protein sequence ID" value="ESR59220"/>
    <property type="gene ID" value="CICLE_v10017431mg"/>
</dbReference>
<evidence type="ECO:0000256" key="3">
    <source>
        <dbReference type="ARBA" id="ARBA00022745"/>
    </source>
</evidence>
<dbReference type="InterPro" id="IPR006957">
    <property type="entry name" value="EIN3"/>
</dbReference>
<dbReference type="InterPro" id="IPR047091">
    <property type="entry name" value="EIN3-like_DNA-bd"/>
</dbReference>
<dbReference type="GO" id="GO:0005634">
    <property type="term" value="C:nucleus"/>
    <property type="evidence" value="ECO:0007669"/>
    <property type="project" value="UniProtKB-SubCell"/>
</dbReference>
<dbReference type="GO" id="GO:0009873">
    <property type="term" value="P:ethylene-activated signaling pathway"/>
    <property type="evidence" value="ECO:0007669"/>
    <property type="project" value="UniProtKB-KW"/>
</dbReference>
<evidence type="ECO:0000313" key="9">
    <source>
        <dbReference type="Proteomes" id="UP000030687"/>
    </source>
</evidence>
<feature type="region of interest" description="Disordered" evidence="5">
    <location>
        <begin position="10"/>
        <end position="32"/>
    </location>
</feature>
<evidence type="ECO:0000256" key="5">
    <source>
        <dbReference type="SAM" id="MobiDB-lite"/>
    </source>
</evidence>
<keyword evidence="6" id="KW-0472">Membrane</keyword>
<protein>
    <recommendedName>
        <fullName evidence="7">Ethylene insensitive 3-like DNA-binding domain-containing protein</fullName>
    </recommendedName>
</protein>
<dbReference type="InParanoid" id="V4U573"/>
<comment type="subcellular location">
    <subcellularLocation>
        <location evidence="1">Nucleus</location>
    </subcellularLocation>
</comment>
<accession>V4U573</accession>
<feature type="domain" description="Ethylene insensitive 3-like DNA-binding" evidence="7">
    <location>
        <begin position="47"/>
        <end position="113"/>
    </location>
</feature>
<dbReference type="GO" id="GO:0003700">
    <property type="term" value="F:DNA-binding transcription factor activity"/>
    <property type="evidence" value="ECO:0007669"/>
    <property type="project" value="InterPro"/>
</dbReference>
<dbReference type="Proteomes" id="UP000030687">
    <property type="component" value="Unassembled WGS sequence"/>
</dbReference>
<feature type="compositionally biased region" description="Basic and acidic residues" evidence="5">
    <location>
        <begin position="251"/>
        <end position="263"/>
    </location>
</feature>
<dbReference type="Gene3D" id="1.10.3180.10">
    <property type="entry name" value="DNA-binding domain of EIN3-like"/>
    <property type="match status" value="2"/>
</dbReference>
<evidence type="ECO:0000256" key="6">
    <source>
        <dbReference type="SAM" id="Phobius"/>
    </source>
</evidence>
<feature type="compositionally biased region" description="Polar residues" evidence="5">
    <location>
        <begin position="146"/>
        <end position="157"/>
    </location>
</feature>
<dbReference type="GO" id="GO:0003677">
    <property type="term" value="F:DNA binding"/>
    <property type="evidence" value="ECO:0007669"/>
    <property type="project" value="TreeGrafter"/>
</dbReference>
<dbReference type="EMBL" id="KI536312">
    <property type="protein sequence ID" value="ESR59220.1"/>
    <property type="molecule type" value="Genomic_DNA"/>
</dbReference>
<name>V4U573_CITCL</name>
<dbReference type="KEGG" id="cic:CICLE_v10017431mg"/>
<dbReference type="PANTHER" id="PTHR33305">
    <property type="entry name" value="ETHYLENE INSENSITIVE 3-LIKE 2 PROTEIN"/>
    <property type="match status" value="1"/>
</dbReference>
<dbReference type="Pfam" id="PF04873">
    <property type="entry name" value="EIN3_DNA-bd"/>
    <property type="match status" value="1"/>
</dbReference>
<feature type="region of interest" description="Disordered" evidence="5">
    <location>
        <begin position="144"/>
        <end position="164"/>
    </location>
</feature>
<keyword evidence="3" id="KW-0936">Ethylene signaling pathway</keyword>
<gene>
    <name evidence="8" type="ORF">CICLE_v10017431mg</name>
</gene>
<evidence type="ECO:0000256" key="4">
    <source>
        <dbReference type="ARBA" id="ARBA00023242"/>
    </source>
</evidence>
<dbReference type="eggNOG" id="ENOG502QQCD">
    <property type="taxonomic scope" value="Eukaryota"/>
</dbReference>
<feature type="region of interest" description="Disordered" evidence="5">
    <location>
        <begin position="214"/>
        <end position="263"/>
    </location>
</feature>
<dbReference type="AlphaFoldDB" id="V4U573"/>